<evidence type="ECO:0000256" key="3">
    <source>
        <dbReference type="ARBA" id="ARBA00022563"/>
    </source>
</evidence>
<dbReference type="GO" id="GO:0050661">
    <property type="term" value="F:NADP binding"/>
    <property type="evidence" value="ECO:0007669"/>
    <property type="project" value="InterPro"/>
</dbReference>
<dbReference type="InterPro" id="IPR024072">
    <property type="entry name" value="DHFR-like_dom_sf"/>
</dbReference>
<dbReference type="InterPro" id="IPR017925">
    <property type="entry name" value="DHFR_CS"/>
</dbReference>
<feature type="region of interest" description="Disordered" evidence="6">
    <location>
        <begin position="128"/>
        <end position="156"/>
    </location>
</feature>
<dbReference type="GO" id="GO:0046452">
    <property type="term" value="P:dihydrofolate metabolic process"/>
    <property type="evidence" value="ECO:0007669"/>
    <property type="project" value="TreeGrafter"/>
</dbReference>
<dbReference type="AlphaFoldDB" id="A0A6C0EX17"/>
<dbReference type="SUPFAM" id="SSF53597">
    <property type="entry name" value="Dihydrofolate reductase-like"/>
    <property type="match status" value="1"/>
</dbReference>
<feature type="compositionally biased region" description="Basic and acidic residues" evidence="6">
    <location>
        <begin position="138"/>
        <end position="151"/>
    </location>
</feature>
<evidence type="ECO:0000256" key="1">
    <source>
        <dbReference type="ARBA" id="ARBA00004903"/>
    </source>
</evidence>
<dbReference type="Gene3D" id="3.40.430.10">
    <property type="entry name" value="Dihydrofolate Reductase, subunit A"/>
    <property type="match status" value="1"/>
</dbReference>
<dbReference type="PROSITE" id="PS00075">
    <property type="entry name" value="DHFR_1"/>
    <property type="match status" value="1"/>
</dbReference>
<evidence type="ECO:0000256" key="5">
    <source>
        <dbReference type="ARBA" id="ARBA00023002"/>
    </source>
</evidence>
<evidence type="ECO:0000256" key="4">
    <source>
        <dbReference type="ARBA" id="ARBA00022857"/>
    </source>
</evidence>
<evidence type="ECO:0000256" key="6">
    <source>
        <dbReference type="SAM" id="MobiDB-lite"/>
    </source>
</evidence>
<dbReference type="InterPro" id="IPR012259">
    <property type="entry name" value="DHFR"/>
</dbReference>
<feature type="domain" description="DHFR" evidence="7">
    <location>
        <begin position="2"/>
        <end position="244"/>
    </location>
</feature>
<organism evidence="8">
    <name type="scientific">viral metagenome</name>
    <dbReference type="NCBI Taxonomy" id="1070528"/>
    <lineage>
        <taxon>unclassified sequences</taxon>
        <taxon>metagenomes</taxon>
        <taxon>organismal metagenomes</taxon>
    </lineage>
</organism>
<protein>
    <recommendedName>
        <fullName evidence="2">dihydrofolate reductase</fullName>
        <ecNumber evidence="2">1.5.1.3</ecNumber>
    </recommendedName>
</protein>
<dbReference type="PANTHER" id="PTHR48069">
    <property type="entry name" value="DIHYDROFOLATE REDUCTASE"/>
    <property type="match status" value="1"/>
</dbReference>
<keyword evidence="3" id="KW-0554">One-carbon metabolism</keyword>
<dbReference type="InterPro" id="IPR001796">
    <property type="entry name" value="DHFR_dom"/>
</dbReference>
<comment type="pathway">
    <text evidence="1">Cofactor biosynthesis; tetrahydrofolate biosynthesis; 5,6,7,8-tetrahydrofolate from 7,8-dihydrofolate: step 1/1.</text>
</comment>
<sequence>MNVKIIVAMCKNRGIGYHNNIPWCIKEDMVYFANKTGGAYAKFAKDENNIILNNTKPNIKKNAIIMGKNTWMSLPTSRRPLKNRDNIILSTSMSETCKSFNIDLIMYLSSISHISTFCYHHEEGDGGNEVSSIESSDENGKHDAQEKREINRNSPKLKTSSKYETIWVIGGAQIYDSFMNHEKKHDIIIEEFYITYIDNEYACDTFFPVIENMNHYYISSFVKCESKDDKTNSYLPVYYIVFTLIDFETIESIQRVDLQNKEGNKYYYYIKKDLLCTKEMQHYITTDNIASFLWCITSF</sequence>
<dbReference type="GO" id="GO:0005739">
    <property type="term" value="C:mitochondrion"/>
    <property type="evidence" value="ECO:0007669"/>
    <property type="project" value="TreeGrafter"/>
</dbReference>
<reference evidence="8" key="1">
    <citation type="journal article" date="2020" name="Nature">
        <title>Giant virus diversity and host interactions through global metagenomics.</title>
        <authorList>
            <person name="Schulz F."/>
            <person name="Roux S."/>
            <person name="Paez-Espino D."/>
            <person name="Jungbluth S."/>
            <person name="Walsh D.A."/>
            <person name="Denef V.J."/>
            <person name="McMahon K.D."/>
            <person name="Konstantinidis K.T."/>
            <person name="Eloe-Fadrosh E.A."/>
            <person name="Kyrpides N.C."/>
            <person name="Woyke T."/>
        </authorList>
    </citation>
    <scope>NUCLEOTIDE SEQUENCE</scope>
    <source>
        <strain evidence="8">GVMAG-M-3300009161-36</strain>
    </source>
</reference>
<dbReference type="GO" id="GO:0046655">
    <property type="term" value="P:folic acid metabolic process"/>
    <property type="evidence" value="ECO:0007669"/>
    <property type="project" value="TreeGrafter"/>
</dbReference>
<keyword evidence="4" id="KW-0521">NADP</keyword>
<name>A0A6C0EX17_9ZZZZ</name>
<dbReference type="PROSITE" id="PS51330">
    <property type="entry name" value="DHFR_2"/>
    <property type="match status" value="1"/>
</dbReference>
<evidence type="ECO:0000259" key="7">
    <source>
        <dbReference type="PROSITE" id="PS51330"/>
    </source>
</evidence>
<accession>A0A6C0EX17</accession>
<dbReference type="PANTHER" id="PTHR48069:SF3">
    <property type="entry name" value="DIHYDROFOLATE REDUCTASE"/>
    <property type="match status" value="1"/>
</dbReference>
<dbReference type="EC" id="1.5.1.3" evidence="2"/>
<dbReference type="CDD" id="cd00209">
    <property type="entry name" value="DHFR"/>
    <property type="match status" value="1"/>
</dbReference>
<proteinExistence type="predicted"/>
<evidence type="ECO:0000313" key="8">
    <source>
        <dbReference type="EMBL" id="QHT33538.1"/>
    </source>
</evidence>
<dbReference type="Pfam" id="PF00186">
    <property type="entry name" value="DHFR_1"/>
    <property type="match status" value="3"/>
</dbReference>
<dbReference type="GO" id="GO:0006730">
    <property type="term" value="P:one-carbon metabolic process"/>
    <property type="evidence" value="ECO:0007669"/>
    <property type="project" value="UniProtKB-KW"/>
</dbReference>
<dbReference type="GO" id="GO:0046654">
    <property type="term" value="P:tetrahydrofolate biosynthetic process"/>
    <property type="evidence" value="ECO:0007669"/>
    <property type="project" value="InterPro"/>
</dbReference>
<dbReference type="GO" id="GO:0004146">
    <property type="term" value="F:dihydrofolate reductase activity"/>
    <property type="evidence" value="ECO:0007669"/>
    <property type="project" value="UniProtKB-EC"/>
</dbReference>
<keyword evidence="5" id="KW-0560">Oxidoreductase</keyword>
<evidence type="ECO:0000256" key="2">
    <source>
        <dbReference type="ARBA" id="ARBA00012856"/>
    </source>
</evidence>
<dbReference type="EMBL" id="MN738968">
    <property type="protein sequence ID" value="QHT33538.1"/>
    <property type="molecule type" value="Genomic_DNA"/>
</dbReference>
<dbReference type="PRINTS" id="PR00070">
    <property type="entry name" value="DHFR"/>
</dbReference>